<dbReference type="AlphaFoldDB" id="G2GEE5"/>
<dbReference type="OrthoDB" id="4337591at2"/>
<sequence>MVAPLPLRPEDRPDFEAVLRLALDTPDIRSALRSDPTGRTARRLRAGALAHADEIAAAARHEYRGYLALRAAARRQAPPHPWAGAGPLPALAVLTPSIAGASAAALLLLGQVLRLTVPDGPTAASLITAGWVLGLIAALSAPAALVAALRGRGASAATAARLEEARLTWHRALLSHGMLPHLRRYTHAEPPAG</sequence>
<feature type="transmembrane region" description="Helical" evidence="1">
    <location>
        <begin position="129"/>
        <end position="149"/>
    </location>
</feature>
<evidence type="ECO:0000313" key="2">
    <source>
        <dbReference type="EMBL" id="EGX58120.1"/>
    </source>
</evidence>
<accession>G2GEE5</accession>
<keyword evidence="1" id="KW-0812">Transmembrane</keyword>
<dbReference type="PATRIC" id="fig|700597.3.peg.3802"/>
<reference evidence="2 3" key="1">
    <citation type="submission" date="2011-08" db="EMBL/GenBank/DDBJ databases">
        <authorList>
            <person name="Lin Y."/>
            <person name="Hao X."/>
            <person name="Johnstone L."/>
            <person name="Miller S.J."/>
            <person name="Wei G."/>
            <person name="Rensing C."/>
        </authorList>
    </citation>
    <scope>NUCLEOTIDE SEQUENCE [LARGE SCALE GENOMIC DNA]</scope>
    <source>
        <strain evidence="2 3">K42</strain>
    </source>
</reference>
<organism evidence="2 3">
    <name type="scientific">Streptomyces zinciresistens K42</name>
    <dbReference type="NCBI Taxonomy" id="700597"/>
    <lineage>
        <taxon>Bacteria</taxon>
        <taxon>Bacillati</taxon>
        <taxon>Actinomycetota</taxon>
        <taxon>Actinomycetes</taxon>
        <taxon>Kitasatosporales</taxon>
        <taxon>Streptomycetaceae</taxon>
        <taxon>Streptomyces</taxon>
    </lineage>
</organism>
<feature type="transmembrane region" description="Helical" evidence="1">
    <location>
        <begin position="88"/>
        <end position="109"/>
    </location>
</feature>
<name>G2GEE5_9ACTN</name>
<evidence type="ECO:0000256" key="1">
    <source>
        <dbReference type="SAM" id="Phobius"/>
    </source>
</evidence>
<evidence type="ECO:0000313" key="3">
    <source>
        <dbReference type="Proteomes" id="UP000004217"/>
    </source>
</evidence>
<protein>
    <recommendedName>
        <fullName evidence="4">Transmembrane protein</fullName>
    </recommendedName>
</protein>
<proteinExistence type="predicted"/>
<evidence type="ECO:0008006" key="4">
    <source>
        <dbReference type="Google" id="ProtNLM"/>
    </source>
</evidence>
<keyword evidence="1" id="KW-1133">Transmembrane helix</keyword>
<comment type="caution">
    <text evidence="2">The sequence shown here is derived from an EMBL/GenBank/DDBJ whole genome shotgun (WGS) entry which is preliminary data.</text>
</comment>
<dbReference type="EMBL" id="AGBF01000066">
    <property type="protein sequence ID" value="EGX58120.1"/>
    <property type="molecule type" value="Genomic_DNA"/>
</dbReference>
<dbReference type="Proteomes" id="UP000004217">
    <property type="component" value="Unassembled WGS sequence"/>
</dbReference>
<keyword evidence="1" id="KW-0472">Membrane</keyword>
<keyword evidence="3" id="KW-1185">Reference proteome</keyword>
<gene>
    <name evidence="2" type="ORF">SZN_19390</name>
</gene>
<dbReference type="RefSeq" id="WP_007497503.1">
    <property type="nucleotide sequence ID" value="NZ_AGBF01000066.1"/>
</dbReference>